<sequence>MLSMATILDPRFKNIAFQSEVAVEAAITQLTTEASKQVSNDSMMDHSLDKDSRDITTCTDSLWEGFERKATPKKAPSKTEEVISSEIKNYLEESLLDRKKNPFMWWKTQGQAQFPILAKLARKFLCIPATSIPPERIFLKKGRIFSEKRRLIKT</sequence>
<dbReference type="Pfam" id="PF05699">
    <property type="entry name" value="Dimer_Tnp_hAT"/>
    <property type="match status" value="1"/>
</dbReference>
<keyword evidence="4" id="KW-0862">Zinc</keyword>
<dbReference type="PANTHER" id="PTHR46481:SF10">
    <property type="entry name" value="ZINC FINGER BED DOMAIN-CONTAINING PROTEIN 39"/>
    <property type="match status" value="1"/>
</dbReference>
<keyword evidence="2" id="KW-0479">Metal-binding</keyword>
<dbReference type="SUPFAM" id="SSF53098">
    <property type="entry name" value="Ribonuclease H-like"/>
    <property type="match status" value="1"/>
</dbReference>
<evidence type="ECO:0000256" key="2">
    <source>
        <dbReference type="ARBA" id="ARBA00022723"/>
    </source>
</evidence>
<dbReference type="GO" id="GO:0046983">
    <property type="term" value="F:protein dimerization activity"/>
    <property type="evidence" value="ECO:0007669"/>
    <property type="project" value="InterPro"/>
</dbReference>
<dbReference type="AlphaFoldDB" id="A0AAV4USF3"/>
<dbReference type="InterPro" id="IPR012337">
    <property type="entry name" value="RNaseH-like_sf"/>
</dbReference>
<dbReference type="GO" id="GO:0005634">
    <property type="term" value="C:nucleus"/>
    <property type="evidence" value="ECO:0007669"/>
    <property type="project" value="UniProtKB-SubCell"/>
</dbReference>
<evidence type="ECO:0000313" key="8">
    <source>
        <dbReference type="Proteomes" id="UP001054945"/>
    </source>
</evidence>
<keyword evidence="5" id="KW-0539">Nucleus</keyword>
<dbReference type="Proteomes" id="UP001054945">
    <property type="component" value="Unassembled WGS sequence"/>
</dbReference>
<gene>
    <name evidence="7" type="primary">ZBED1_4</name>
    <name evidence="7" type="ORF">CEXT_155371</name>
</gene>
<evidence type="ECO:0000256" key="1">
    <source>
        <dbReference type="ARBA" id="ARBA00004123"/>
    </source>
</evidence>
<accession>A0AAV4USF3</accession>
<keyword evidence="3" id="KW-0863">Zinc-finger</keyword>
<evidence type="ECO:0000256" key="4">
    <source>
        <dbReference type="ARBA" id="ARBA00022833"/>
    </source>
</evidence>
<feature type="domain" description="HAT C-terminal dimerisation" evidence="6">
    <location>
        <begin position="86"/>
        <end position="151"/>
    </location>
</feature>
<comment type="subcellular location">
    <subcellularLocation>
        <location evidence="1">Nucleus</location>
    </subcellularLocation>
</comment>
<dbReference type="InterPro" id="IPR008906">
    <property type="entry name" value="HATC_C_dom"/>
</dbReference>
<comment type="caution">
    <text evidence="7">The sequence shown here is derived from an EMBL/GenBank/DDBJ whole genome shotgun (WGS) entry which is preliminary data.</text>
</comment>
<evidence type="ECO:0000313" key="7">
    <source>
        <dbReference type="EMBL" id="GIY60676.1"/>
    </source>
</evidence>
<evidence type="ECO:0000259" key="6">
    <source>
        <dbReference type="Pfam" id="PF05699"/>
    </source>
</evidence>
<reference evidence="7 8" key="1">
    <citation type="submission" date="2021-06" db="EMBL/GenBank/DDBJ databases">
        <title>Caerostris extrusa draft genome.</title>
        <authorList>
            <person name="Kono N."/>
            <person name="Arakawa K."/>
        </authorList>
    </citation>
    <scope>NUCLEOTIDE SEQUENCE [LARGE SCALE GENOMIC DNA]</scope>
</reference>
<dbReference type="InterPro" id="IPR052035">
    <property type="entry name" value="ZnF_BED_domain_contain"/>
</dbReference>
<organism evidence="7 8">
    <name type="scientific">Caerostris extrusa</name>
    <name type="common">Bark spider</name>
    <name type="synonym">Caerostris bankana</name>
    <dbReference type="NCBI Taxonomy" id="172846"/>
    <lineage>
        <taxon>Eukaryota</taxon>
        <taxon>Metazoa</taxon>
        <taxon>Ecdysozoa</taxon>
        <taxon>Arthropoda</taxon>
        <taxon>Chelicerata</taxon>
        <taxon>Arachnida</taxon>
        <taxon>Araneae</taxon>
        <taxon>Araneomorphae</taxon>
        <taxon>Entelegynae</taxon>
        <taxon>Araneoidea</taxon>
        <taxon>Araneidae</taxon>
        <taxon>Caerostris</taxon>
    </lineage>
</organism>
<keyword evidence="8" id="KW-1185">Reference proteome</keyword>
<dbReference type="GO" id="GO:0008270">
    <property type="term" value="F:zinc ion binding"/>
    <property type="evidence" value="ECO:0007669"/>
    <property type="project" value="UniProtKB-KW"/>
</dbReference>
<dbReference type="EMBL" id="BPLR01013356">
    <property type="protein sequence ID" value="GIY60676.1"/>
    <property type="molecule type" value="Genomic_DNA"/>
</dbReference>
<name>A0AAV4USF3_CAEEX</name>
<protein>
    <submittedName>
        <fullName evidence="7">Zinc finger BED domain-containing protein 1</fullName>
    </submittedName>
</protein>
<proteinExistence type="predicted"/>
<evidence type="ECO:0000256" key="5">
    <source>
        <dbReference type="ARBA" id="ARBA00023242"/>
    </source>
</evidence>
<dbReference type="PANTHER" id="PTHR46481">
    <property type="entry name" value="ZINC FINGER BED DOMAIN-CONTAINING PROTEIN 4"/>
    <property type="match status" value="1"/>
</dbReference>
<evidence type="ECO:0000256" key="3">
    <source>
        <dbReference type="ARBA" id="ARBA00022771"/>
    </source>
</evidence>